<dbReference type="Proteomes" id="UP001301012">
    <property type="component" value="Unassembled WGS sequence"/>
</dbReference>
<name>A0ABT7EDM2_9FIRM</name>
<comment type="similarity">
    <text evidence="2">Belongs to the chromate ion transporter (CHR) (TC 2.A.51) family.</text>
</comment>
<keyword evidence="6 7" id="KW-0472">Membrane</keyword>
<accession>A0ABT7EDM2</accession>
<evidence type="ECO:0000256" key="5">
    <source>
        <dbReference type="ARBA" id="ARBA00022989"/>
    </source>
</evidence>
<evidence type="ECO:0000256" key="2">
    <source>
        <dbReference type="ARBA" id="ARBA00005262"/>
    </source>
</evidence>
<gene>
    <name evidence="8" type="ORF">QOZ84_08435</name>
</gene>
<reference evidence="8 9" key="1">
    <citation type="submission" date="2023-05" db="EMBL/GenBank/DDBJ databases">
        <title>Rombocin, a short stable natural nisin variant, displays selective antimicrobial activity against Listeria monocytogenes and employs dual mode of action to kill target bacterial strains.</title>
        <authorList>
            <person name="Wambui J."/>
            <person name="Stephan R."/>
            <person name="Kuipers O.P."/>
        </authorList>
    </citation>
    <scope>NUCLEOTIDE SEQUENCE [LARGE SCALE GENOMIC DNA]</scope>
    <source>
        <strain evidence="8 9">RC002</strain>
    </source>
</reference>
<comment type="subcellular location">
    <subcellularLocation>
        <location evidence="1">Cell membrane</location>
        <topology evidence="1">Multi-pass membrane protein</topology>
    </subcellularLocation>
</comment>
<dbReference type="InterPro" id="IPR003370">
    <property type="entry name" value="Chromate_transpt"/>
</dbReference>
<protein>
    <submittedName>
        <fullName evidence="8">Chromate transporter</fullName>
    </submittedName>
</protein>
<dbReference type="PANTHER" id="PTHR43663:SF1">
    <property type="entry name" value="CHROMATE TRANSPORTER"/>
    <property type="match status" value="1"/>
</dbReference>
<comment type="caution">
    <text evidence="8">The sequence shown here is derived from an EMBL/GenBank/DDBJ whole genome shotgun (WGS) entry which is preliminary data.</text>
</comment>
<proteinExistence type="inferred from homology"/>
<dbReference type="InterPro" id="IPR052518">
    <property type="entry name" value="CHR_Transporter"/>
</dbReference>
<feature type="transmembrane region" description="Helical" evidence="7">
    <location>
        <begin position="156"/>
        <end position="173"/>
    </location>
</feature>
<keyword evidence="4 7" id="KW-0812">Transmembrane</keyword>
<feature type="transmembrane region" description="Helical" evidence="7">
    <location>
        <begin position="111"/>
        <end position="128"/>
    </location>
</feature>
<evidence type="ECO:0000313" key="9">
    <source>
        <dbReference type="Proteomes" id="UP001301012"/>
    </source>
</evidence>
<dbReference type="Pfam" id="PF02417">
    <property type="entry name" value="Chromate_transp"/>
    <property type="match status" value="1"/>
</dbReference>
<organism evidence="8 9">
    <name type="scientific">Romboutsia sedimentorum</name>
    <dbReference type="NCBI Taxonomy" id="1368474"/>
    <lineage>
        <taxon>Bacteria</taxon>
        <taxon>Bacillati</taxon>
        <taxon>Bacillota</taxon>
        <taxon>Clostridia</taxon>
        <taxon>Peptostreptococcales</taxon>
        <taxon>Peptostreptococcaceae</taxon>
        <taxon>Romboutsia</taxon>
    </lineage>
</organism>
<sequence length="174" mass="18994">MAKVKLLFLIFLKIGAFSFGGGYAMLPFIQQEFITKYGFISNQEFLDLLALSQSTPGPIAINCATFVGFKVSGVLGSISASIGVIVFSVIGLTIVSKLFNKFKDNAKIENLLKVLRPITLGFILSAAFSSTLDISWNLYGILAFVSAFYLLYTKKVGSIAIVFIYGIFGLIFLR</sequence>
<evidence type="ECO:0000256" key="1">
    <source>
        <dbReference type="ARBA" id="ARBA00004651"/>
    </source>
</evidence>
<keyword evidence="9" id="KW-1185">Reference proteome</keyword>
<feature type="transmembrane region" description="Helical" evidence="7">
    <location>
        <begin position="7"/>
        <end position="29"/>
    </location>
</feature>
<evidence type="ECO:0000313" key="8">
    <source>
        <dbReference type="EMBL" id="MDK2563575.1"/>
    </source>
</evidence>
<keyword evidence="5 7" id="KW-1133">Transmembrane helix</keyword>
<evidence type="ECO:0000256" key="3">
    <source>
        <dbReference type="ARBA" id="ARBA00022475"/>
    </source>
</evidence>
<dbReference type="RefSeq" id="WP_284132523.1">
    <property type="nucleotide sequence ID" value="NZ_JASKYM010000003.1"/>
</dbReference>
<evidence type="ECO:0000256" key="7">
    <source>
        <dbReference type="SAM" id="Phobius"/>
    </source>
</evidence>
<dbReference type="EMBL" id="JASKYM010000003">
    <property type="protein sequence ID" value="MDK2563575.1"/>
    <property type="molecule type" value="Genomic_DNA"/>
</dbReference>
<feature type="transmembrane region" description="Helical" evidence="7">
    <location>
        <begin position="78"/>
        <end position="99"/>
    </location>
</feature>
<keyword evidence="3" id="KW-1003">Cell membrane</keyword>
<dbReference type="PANTHER" id="PTHR43663">
    <property type="entry name" value="CHROMATE TRANSPORT PROTEIN-RELATED"/>
    <property type="match status" value="1"/>
</dbReference>
<evidence type="ECO:0000256" key="4">
    <source>
        <dbReference type="ARBA" id="ARBA00022692"/>
    </source>
</evidence>
<evidence type="ECO:0000256" key="6">
    <source>
        <dbReference type="ARBA" id="ARBA00023136"/>
    </source>
</evidence>